<proteinExistence type="inferred from homology"/>
<evidence type="ECO:0000313" key="25">
    <source>
        <dbReference type="EMBL" id="RKQ68297.1"/>
    </source>
</evidence>
<dbReference type="SUPFAM" id="SSF53623">
    <property type="entry name" value="MurD-like peptide ligases, catalytic domain"/>
    <property type="match status" value="1"/>
</dbReference>
<dbReference type="EC" id="6.3.2.17" evidence="7"/>
<dbReference type="GO" id="GO:0004326">
    <property type="term" value="F:tetrahydrofolylpolyglutamate synthase activity"/>
    <property type="evidence" value="ECO:0007669"/>
    <property type="project" value="UniProtKB-EC"/>
</dbReference>
<organism evidence="25 26">
    <name type="scientific">Oceanibaculum indicum</name>
    <dbReference type="NCBI Taxonomy" id="526216"/>
    <lineage>
        <taxon>Bacteria</taxon>
        <taxon>Pseudomonadati</taxon>
        <taxon>Pseudomonadota</taxon>
        <taxon>Alphaproteobacteria</taxon>
        <taxon>Rhodospirillales</taxon>
        <taxon>Oceanibaculaceae</taxon>
        <taxon>Oceanibaculum</taxon>
    </lineage>
</organism>
<evidence type="ECO:0000256" key="12">
    <source>
        <dbReference type="ARBA" id="ARBA00022840"/>
    </source>
</evidence>
<dbReference type="GO" id="GO:0046656">
    <property type="term" value="P:folic acid biosynthetic process"/>
    <property type="evidence" value="ECO:0007669"/>
    <property type="project" value="UniProtKB-KW"/>
</dbReference>
<evidence type="ECO:0000256" key="5">
    <source>
        <dbReference type="ARBA" id="ARBA00008276"/>
    </source>
</evidence>
<evidence type="ECO:0000259" key="23">
    <source>
        <dbReference type="Pfam" id="PF02875"/>
    </source>
</evidence>
<evidence type="ECO:0000256" key="15">
    <source>
        <dbReference type="ARBA" id="ARBA00030048"/>
    </source>
</evidence>
<comment type="pathway">
    <text evidence="4">Cofactor biosynthesis; tetrahydrofolylpolyglutamate biosynthesis.</text>
</comment>
<dbReference type="InterPro" id="IPR001645">
    <property type="entry name" value="Folylpolyglutamate_synth"/>
</dbReference>
<dbReference type="GO" id="GO:0008841">
    <property type="term" value="F:dihydrofolate synthase activity"/>
    <property type="evidence" value="ECO:0007669"/>
    <property type="project" value="UniProtKB-EC"/>
</dbReference>
<keyword evidence="12 22" id="KW-0067">ATP-binding</keyword>
<keyword evidence="9 22" id="KW-0436">Ligase</keyword>
<dbReference type="FunFam" id="3.40.1190.10:FF:000011">
    <property type="entry name" value="Folylpolyglutamate synthase/dihydrofolate synthase"/>
    <property type="match status" value="1"/>
</dbReference>
<evidence type="ECO:0000256" key="18">
    <source>
        <dbReference type="ARBA" id="ARBA00047493"/>
    </source>
</evidence>
<dbReference type="GO" id="GO:0005737">
    <property type="term" value="C:cytoplasm"/>
    <property type="evidence" value="ECO:0007669"/>
    <property type="project" value="TreeGrafter"/>
</dbReference>
<dbReference type="InterPro" id="IPR018109">
    <property type="entry name" value="Folylpolyglutamate_synth_CS"/>
</dbReference>
<dbReference type="GO" id="GO:0005524">
    <property type="term" value="F:ATP binding"/>
    <property type="evidence" value="ECO:0007669"/>
    <property type="project" value="UniProtKB-KW"/>
</dbReference>
<comment type="catalytic activity">
    <reaction evidence="20">
        <text>(6R)-5,10-methylenetetrahydrofolyl-(gamma-L-Glu)(n) + L-glutamate + ATP = (6R)-5,10-methylenetetrahydrofolyl-(gamma-L-Glu)(n+1) + ADP + phosphate + H(+)</text>
        <dbReference type="Rhea" id="RHEA:51912"/>
        <dbReference type="Rhea" id="RHEA-COMP:13257"/>
        <dbReference type="Rhea" id="RHEA-COMP:13258"/>
        <dbReference type="ChEBI" id="CHEBI:15378"/>
        <dbReference type="ChEBI" id="CHEBI:29985"/>
        <dbReference type="ChEBI" id="CHEBI:30616"/>
        <dbReference type="ChEBI" id="CHEBI:43474"/>
        <dbReference type="ChEBI" id="CHEBI:136572"/>
        <dbReference type="ChEBI" id="CHEBI:456216"/>
        <dbReference type="EC" id="6.3.2.17"/>
    </reaction>
</comment>
<dbReference type="OrthoDB" id="9809356at2"/>
<keyword evidence="11 22" id="KW-0547">Nucleotide-binding</keyword>
<dbReference type="GO" id="GO:0046654">
    <property type="term" value="P:tetrahydrofolate biosynthetic process"/>
    <property type="evidence" value="ECO:0007669"/>
    <property type="project" value="UniProtKB-UniPathway"/>
</dbReference>
<name>A0A420WBB6_9PROT</name>
<comment type="catalytic activity">
    <reaction evidence="19">
        <text>10-formyltetrahydrofolyl-(gamma-L-Glu)(n) + L-glutamate + ATP = 10-formyltetrahydrofolyl-(gamma-L-Glu)(n+1) + ADP + phosphate + H(+)</text>
        <dbReference type="Rhea" id="RHEA:51904"/>
        <dbReference type="Rhea" id="RHEA-COMP:13088"/>
        <dbReference type="Rhea" id="RHEA-COMP:14300"/>
        <dbReference type="ChEBI" id="CHEBI:15378"/>
        <dbReference type="ChEBI" id="CHEBI:29985"/>
        <dbReference type="ChEBI" id="CHEBI:30616"/>
        <dbReference type="ChEBI" id="CHEBI:43474"/>
        <dbReference type="ChEBI" id="CHEBI:134413"/>
        <dbReference type="ChEBI" id="CHEBI:456216"/>
        <dbReference type="EC" id="6.3.2.17"/>
    </reaction>
</comment>
<evidence type="ECO:0000256" key="11">
    <source>
        <dbReference type="ARBA" id="ARBA00022741"/>
    </source>
</evidence>
<evidence type="ECO:0000256" key="7">
    <source>
        <dbReference type="ARBA" id="ARBA00013025"/>
    </source>
</evidence>
<evidence type="ECO:0000256" key="16">
    <source>
        <dbReference type="ARBA" id="ARBA00030592"/>
    </source>
</evidence>
<dbReference type="PANTHER" id="PTHR11136">
    <property type="entry name" value="FOLYLPOLYGLUTAMATE SYNTHASE-RELATED"/>
    <property type="match status" value="1"/>
</dbReference>
<comment type="pathway">
    <text evidence="3">Cofactor biosynthesis; tetrahydrofolate biosynthesis; 7,8-dihydrofolate from 2-amino-4-hydroxy-6-hydroxymethyl-7,8-dihydropteridine diphosphate and 4-aminobenzoate: step 2/2.</text>
</comment>
<evidence type="ECO:0000256" key="22">
    <source>
        <dbReference type="PIRNR" id="PIRNR001563"/>
    </source>
</evidence>
<gene>
    <name evidence="25" type="ORF">BCL74_2775</name>
</gene>
<comment type="catalytic activity">
    <reaction evidence="18">
        <text>(6S)-5,6,7,8-tetrahydrofolyl-(gamma-L-Glu)(n) + L-glutamate + ATP = (6S)-5,6,7,8-tetrahydrofolyl-(gamma-L-Glu)(n+1) + ADP + phosphate + H(+)</text>
        <dbReference type="Rhea" id="RHEA:10580"/>
        <dbReference type="Rhea" id="RHEA-COMP:14738"/>
        <dbReference type="Rhea" id="RHEA-COMP:14740"/>
        <dbReference type="ChEBI" id="CHEBI:15378"/>
        <dbReference type="ChEBI" id="CHEBI:29985"/>
        <dbReference type="ChEBI" id="CHEBI:30616"/>
        <dbReference type="ChEBI" id="CHEBI:43474"/>
        <dbReference type="ChEBI" id="CHEBI:141005"/>
        <dbReference type="ChEBI" id="CHEBI:456216"/>
        <dbReference type="EC" id="6.3.2.17"/>
    </reaction>
</comment>
<evidence type="ECO:0000256" key="14">
    <source>
        <dbReference type="ARBA" id="ARBA00022909"/>
    </source>
</evidence>
<evidence type="ECO:0000256" key="3">
    <source>
        <dbReference type="ARBA" id="ARBA00004799"/>
    </source>
</evidence>
<reference evidence="25 26" key="1">
    <citation type="submission" date="2018-10" db="EMBL/GenBank/DDBJ databases">
        <title>Comparative analysis of microorganisms from saline springs in Andes Mountain Range, Colombia.</title>
        <authorList>
            <person name="Rubin E."/>
        </authorList>
    </citation>
    <scope>NUCLEOTIDE SEQUENCE [LARGE SCALE GENOMIC DNA]</scope>
    <source>
        <strain evidence="25 26">USBA 36</strain>
    </source>
</reference>
<evidence type="ECO:0000256" key="21">
    <source>
        <dbReference type="ARBA" id="ARBA00049161"/>
    </source>
</evidence>
<dbReference type="Gene3D" id="3.90.190.20">
    <property type="entry name" value="Mur ligase, C-terminal domain"/>
    <property type="match status" value="1"/>
</dbReference>
<dbReference type="InterPro" id="IPR004101">
    <property type="entry name" value="Mur_ligase_C"/>
</dbReference>
<evidence type="ECO:0000256" key="19">
    <source>
        <dbReference type="ARBA" id="ARBA00047808"/>
    </source>
</evidence>
<evidence type="ECO:0000256" key="6">
    <source>
        <dbReference type="ARBA" id="ARBA00013023"/>
    </source>
</evidence>
<evidence type="ECO:0000256" key="13">
    <source>
        <dbReference type="ARBA" id="ARBA00022842"/>
    </source>
</evidence>
<dbReference type="NCBIfam" id="TIGR01499">
    <property type="entry name" value="folC"/>
    <property type="match status" value="1"/>
</dbReference>
<feature type="domain" description="Mur ligase central" evidence="24">
    <location>
        <begin position="48"/>
        <end position="264"/>
    </location>
</feature>
<evidence type="ECO:0000256" key="20">
    <source>
        <dbReference type="ARBA" id="ARBA00049035"/>
    </source>
</evidence>
<dbReference type="AlphaFoldDB" id="A0A420WBB6"/>
<dbReference type="UniPathway" id="UPA00077">
    <property type="reaction ID" value="UER00157"/>
</dbReference>
<comment type="catalytic activity">
    <reaction evidence="21">
        <text>7,8-dihydropteroate + L-glutamate + ATP = 7,8-dihydrofolate + ADP + phosphate + H(+)</text>
        <dbReference type="Rhea" id="RHEA:23584"/>
        <dbReference type="ChEBI" id="CHEBI:15378"/>
        <dbReference type="ChEBI" id="CHEBI:17839"/>
        <dbReference type="ChEBI" id="CHEBI:29985"/>
        <dbReference type="ChEBI" id="CHEBI:30616"/>
        <dbReference type="ChEBI" id="CHEBI:43474"/>
        <dbReference type="ChEBI" id="CHEBI:57451"/>
        <dbReference type="ChEBI" id="CHEBI:456216"/>
        <dbReference type="EC" id="6.3.2.12"/>
    </reaction>
</comment>
<dbReference type="EMBL" id="RBIG01000003">
    <property type="protein sequence ID" value="RKQ68297.1"/>
    <property type="molecule type" value="Genomic_DNA"/>
</dbReference>
<sequence>MAPAAPETILERLQKLHPKLIDLSLDRMYRLLEALGHPERNLPPVIHIAGTNGKGSTLAYLRAIYEAAGYRVHAYSSPHLVRFNERFYVAGAEIEDAPLAAILEECERANGDAPITLFEITTAAAFLAFSRTPADVLILETGLGGRLDATNVVDRPLATVITSISMDHMQYLGNTIQAIAGEKAAIMKPGVPAIHAPQRFAEVPGVLDAYAAKIGAPASRGGTEWTSRQDGDALVYDSGHGTRRLPLPVLTGLHQIDNAGAAIATVEAAMDRLPVGAADIAQGLRTARWPARIQHLTRGPLVEALPPGWELWLDGGHNADAGRMLAATARALWADRPLHLVFGMLDTKTPLDFLNAFAGLAGTVRTVAIPGEAHSLSAAQSAALAQQAGLAAQPVESVAGAVADILRADSPPARILICGSLYLAGHVLAENG</sequence>
<evidence type="ECO:0000256" key="4">
    <source>
        <dbReference type="ARBA" id="ARBA00005150"/>
    </source>
</evidence>
<dbReference type="PROSITE" id="PS01012">
    <property type="entry name" value="FOLYLPOLYGLU_SYNT_2"/>
    <property type="match status" value="1"/>
</dbReference>
<dbReference type="SUPFAM" id="SSF53244">
    <property type="entry name" value="MurD-like peptide ligases, peptide-binding domain"/>
    <property type="match status" value="1"/>
</dbReference>
<protein>
    <recommendedName>
        <fullName evidence="8">Dihydrofolate synthase/folylpolyglutamate synthase</fullName>
        <ecNumber evidence="6">6.3.2.12</ecNumber>
        <ecNumber evidence="7">6.3.2.17</ecNumber>
    </recommendedName>
    <alternativeName>
        <fullName evidence="17">Folylpoly-gamma-glutamate synthetase-dihydrofolate synthetase</fullName>
    </alternativeName>
    <alternativeName>
        <fullName evidence="15">Folylpolyglutamate synthetase</fullName>
    </alternativeName>
    <alternativeName>
        <fullName evidence="16">Tetrahydrofolylpolyglutamate synthase</fullName>
    </alternativeName>
</protein>
<dbReference type="PANTHER" id="PTHR11136:SF0">
    <property type="entry name" value="DIHYDROFOLATE SYNTHETASE-RELATED"/>
    <property type="match status" value="1"/>
</dbReference>
<evidence type="ECO:0000259" key="24">
    <source>
        <dbReference type="Pfam" id="PF08245"/>
    </source>
</evidence>
<comment type="cofactor">
    <cofactor evidence="1">
        <name>Mg(2+)</name>
        <dbReference type="ChEBI" id="CHEBI:18420"/>
    </cofactor>
</comment>
<feature type="domain" description="Mur ligase C-terminal" evidence="23">
    <location>
        <begin position="310"/>
        <end position="420"/>
    </location>
</feature>
<evidence type="ECO:0000256" key="1">
    <source>
        <dbReference type="ARBA" id="ARBA00001946"/>
    </source>
</evidence>
<keyword evidence="13" id="KW-0460">Magnesium</keyword>
<dbReference type="Proteomes" id="UP000277424">
    <property type="component" value="Unassembled WGS sequence"/>
</dbReference>
<evidence type="ECO:0000256" key="10">
    <source>
        <dbReference type="ARBA" id="ARBA00022723"/>
    </source>
</evidence>
<dbReference type="Gene3D" id="3.40.1190.10">
    <property type="entry name" value="Mur-like, catalytic domain"/>
    <property type="match status" value="1"/>
</dbReference>
<evidence type="ECO:0000256" key="8">
    <source>
        <dbReference type="ARBA" id="ARBA00019357"/>
    </source>
</evidence>
<evidence type="ECO:0000256" key="9">
    <source>
        <dbReference type="ARBA" id="ARBA00022598"/>
    </source>
</evidence>
<evidence type="ECO:0000256" key="2">
    <source>
        <dbReference type="ARBA" id="ARBA00002714"/>
    </source>
</evidence>
<comment type="similarity">
    <text evidence="5 22">Belongs to the folylpolyglutamate synthase family.</text>
</comment>
<dbReference type="Pfam" id="PF08245">
    <property type="entry name" value="Mur_ligase_M"/>
    <property type="match status" value="1"/>
</dbReference>
<dbReference type="EC" id="6.3.2.12" evidence="6"/>
<dbReference type="InterPro" id="IPR013221">
    <property type="entry name" value="Mur_ligase_cen"/>
</dbReference>
<comment type="caution">
    <text evidence="25">The sequence shown here is derived from an EMBL/GenBank/DDBJ whole genome shotgun (WGS) entry which is preliminary data.</text>
</comment>
<keyword evidence="10" id="KW-0479">Metal-binding</keyword>
<comment type="function">
    <text evidence="2">Functions in two distinct reactions of the de novo folate biosynthetic pathway. Catalyzes the addition of a glutamate residue to dihydropteroate (7,8-dihydropteroate or H2Pte) to form dihydrofolate (7,8-dihydrofolate monoglutamate or H2Pte-Glu). Also catalyzes successive additions of L-glutamate to tetrahydrofolate or 10-formyltetrahydrofolate or 5,10-methylenetetrahydrofolate, leading to folylpolyglutamate derivatives.</text>
</comment>
<keyword evidence="14" id="KW-0289">Folate biosynthesis</keyword>
<dbReference type="InterPro" id="IPR036615">
    <property type="entry name" value="Mur_ligase_C_dom_sf"/>
</dbReference>
<dbReference type="Pfam" id="PF02875">
    <property type="entry name" value="Mur_ligase_C"/>
    <property type="match status" value="1"/>
</dbReference>
<dbReference type="InterPro" id="IPR036565">
    <property type="entry name" value="Mur-like_cat_sf"/>
</dbReference>
<dbReference type="PIRSF" id="PIRSF001563">
    <property type="entry name" value="Folylpolyglu_synth"/>
    <property type="match status" value="1"/>
</dbReference>
<accession>A0A420WBB6</accession>
<evidence type="ECO:0000313" key="26">
    <source>
        <dbReference type="Proteomes" id="UP000277424"/>
    </source>
</evidence>
<evidence type="ECO:0000256" key="17">
    <source>
        <dbReference type="ARBA" id="ARBA00032510"/>
    </source>
</evidence>
<dbReference type="GO" id="GO:0046872">
    <property type="term" value="F:metal ion binding"/>
    <property type="evidence" value="ECO:0007669"/>
    <property type="project" value="UniProtKB-KW"/>
</dbReference>